<organism evidence="2 3">
    <name type="scientific">Bifidobacterium cuniculi</name>
    <dbReference type="NCBI Taxonomy" id="1688"/>
    <lineage>
        <taxon>Bacteria</taxon>
        <taxon>Bacillati</taxon>
        <taxon>Actinomycetota</taxon>
        <taxon>Actinomycetes</taxon>
        <taxon>Bifidobacteriales</taxon>
        <taxon>Bifidobacteriaceae</taxon>
        <taxon>Bifidobacterium</taxon>
    </lineage>
</organism>
<comment type="caution">
    <text evidence="2">The sequence shown here is derived from an EMBL/GenBank/DDBJ whole genome shotgun (WGS) entry which is preliminary data.</text>
</comment>
<feature type="region of interest" description="Disordered" evidence="1">
    <location>
        <begin position="21"/>
        <end position="45"/>
    </location>
</feature>
<accession>A0A087B4H1</accession>
<reference evidence="2 3" key="1">
    <citation type="submission" date="2014-03" db="EMBL/GenBank/DDBJ databases">
        <title>Genomics of Bifidobacteria.</title>
        <authorList>
            <person name="Ventura M."/>
            <person name="Milani C."/>
            <person name="Lugli G.A."/>
        </authorList>
    </citation>
    <scope>NUCLEOTIDE SEQUENCE [LARGE SCALE GENOMIC DNA]</scope>
    <source>
        <strain evidence="2 3">LMG 10738</strain>
    </source>
</reference>
<dbReference type="STRING" id="1688.BCUN_0420"/>
<keyword evidence="3" id="KW-1185">Reference proteome</keyword>
<evidence type="ECO:0000256" key="1">
    <source>
        <dbReference type="SAM" id="MobiDB-lite"/>
    </source>
</evidence>
<gene>
    <name evidence="2" type="ORF">BCUN_0420</name>
</gene>
<name>A0A087B4H1_9BIFI</name>
<evidence type="ECO:0000313" key="3">
    <source>
        <dbReference type="Proteomes" id="UP000029067"/>
    </source>
</evidence>
<feature type="compositionally biased region" description="Basic and acidic residues" evidence="1">
    <location>
        <begin position="35"/>
        <end position="45"/>
    </location>
</feature>
<dbReference type="EMBL" id="JGYV01000001">
    <property type="protein sequence ID" value="KFI65921.1"/>
    <property type="molecule type" value="Genomic_DNA"/>
</dbReference>
<dbReference type="AlphaFoldDB" id="A0A087B4H1"/>
<protein>
    <submittedName>
        <fullName evidence="2">Uncharacterized protein</fullName>
    </submittedName>
</protein>
<sequence>MYGIDWEQVIETERDEINRLRGTDAPHNTNQGEDTMARPKNTDIDRWCDQPWNTLTPTQGRHAIKRAFPRISADQLAQIEHVMTDNPSHSINEYANVVNTAVLTKTTAADTTPEPTPDRPLTASSWERGMVLDELPDQVTHAHPIPGQELAAKALANPGRWVIVAVYGAGDGARSVENRRKAAASVARAINRGQRVAFRPAGAYEAQLVEPAAKPGTYLVAVKARETRA</sequence>
<evidence type="ECO:0000313" key="2">
    <source>
        <dbReference type="EMBL" id="KFI65921.1"/>
    </source>
</evidence>
<dbReference type="Proteomes" id="UP000029067">
    <property type="component" value="Unassembled WGS sequence"/>
</dbReference>
<proteinExistence type="predicted"/>
<dbReference type="RefSeq" id="WP_033516283.1">
    <property type="nucleotide sequence ID" value="NZ_JGYV01000001.1"/>
</dbReference>